<feature type="disulfide bond" evidence="6">
    <location>
        <begin position="121"/>
        <end position="128"/>
    </location>
</feature>
<reference evidence="10" key="1">
    <citation type="submission" date="2025-08" db="UniProtKB">
        <authorList>
            <consortium name="Ensembl"/>
        </authorList>
    </citation>
    <scope>IDENTIFICATION</scope>
</reference>
<feature type="chain" id="PRO_5034129654" description="Agouti domain-containing protein" evidence="8">
    <location>
        <begin position="20"/>
        <end position="133"/>
    </location>
</feature>
<keyword evidence="5 6" id="KW-1015">Disulfide bond</keyword>
<dbReference type="InterPro" id="IPR027300">
    <property type="entry name" value="Agouti_dom"/>
</dbReference>
<evidence type="ECO:0000256" key="1">
    <source>
        <dbReference type="ARBA" id="ARBA00004613"/>
    </source>
</evidence>
<keyword evidence="2" id="KW-0964">Secreted</keyword>
<evidence type="ECO:0000256" key="7">
    <source>
        <dbReference type="SAM" id="MobiDB-lite"/>
    </source>
</evidence>
<dbReference type="GO" id="GO:0070996">
    <property type="term" value="F:type 1 melanocortin receptor binding"/>
    <property type="evidence" value="ECO:0007669"/>
    <property type="project" value="TreeGrafter"/>
</dbReference>
<dbReference type="AlphaFoldDB" id="A0A8C2ZTQ8"/>
<dbReference type="PANTHER" id="PTHR16551">
    <property type="entry name" value="AGOUTI RELATED"/>
    <property type="match status" value="1"/>
</dbReference>
<evidence type="ECO:0000256" key="4">
    <source>
        <dbReference type="ARBA" id="ARBA00022854"/>
    </source>
</evidence>
<dbReference type="GO" id="GO:0009755">
    <property type="term" value="P:hormone-mediated signaling pathway"/>
    <property type="evidence" value="ECO:0007669"/>
    <property type="project" value="InterPro"/>
</dbReference>
<proteinExistence type="predicted"/>
<dbReference type="Ensembl" id="ENSCLMT00005033244.1">
    <property type="protein sequence ID" value="ENSCLMP00005031878.1"/>
    <property type="gene ID" value="ENSCLMG00005015379.1"/>
</dbReference>
<evidence type="ECO:0000256" key="5">
    <source>
        <dbReference type="ARBA" id="ARBA00023157"/>
    </source>
</evidence>
<evidence type="ECO:0000313" key="10">
    <source>
        <dbReference type="Ensembl" id="ENSCLMP00005031878.1"/>
    </source>
</evidence>
<dbReference type="GO" id="GO:0008343">
    <property type="term" value="P:adult feeding behavior"/>
    <property type="evidence" value="ECO:0007669"/>
    <property type="project" value="TreeGrafter"/>
</dbReference>
<dbReference type="InterPro" id="IPR007733">
    <property type="entry name" value="Agouti"/>
</dbReference>
<feature type="region of interest" description="Disordered" evidence="7">
    <location>
        <begin position="71"/>
        <end position="93"/>
    </location>
</feature>
<keyword evidence="4" id="KW-0960">Knottin</keyword>
<protein>
    <recommendedName>
        <fullName evidence="9">Agouti domain-containing protein</fullName>
    </recommendedName>
</protein>
<name>A0A8C2ZTQ8_CYCLU</name>
<sequence>MKLAVMWLCLLHLTVVVAGQYTRKEHRKDRSNAPAKAPQNIVGVSTGSVISGRQRPLFARRGQYERQRIHTKKPRVVPSRPNGALPPSKAAPKPVMPKCSQLTQSCLPQFGCCDTSAACHCRFFNAICFCRRS</sequence>
<organism evidence="10 11">
    <name type="scientific">Cyclopterus lumpus</name>
    <name type="common">Lumpsucker</name>
    <dbReference type="NCBI Taxonomy" id="8103"/>
    <lineage>
        <taxon>Eukaryota</taxon>
        <taxon>Metazoa</taxon>
        <taxon>Chordata</taxon>
        <taxon>Craniata</taxon>
        <taxon>Vertebrata</taxon>
        <taxon>Euteleostomi</taxon>
        <taxon>Actinopterygii</taxon>
        <taxon>Neopterygii</taxon>
        <taxon>Teleostei</taxon>
        <taxon>Neoteleostei</taxon>
        <taxon>Acanthomorphata</taxon>
        <taxon>Eupercaria</taxon>
        <taxon>Perciformes</taxon>
        <taxon>Cottioidei</taxon>
        <taxon>Cottales</taxon>
        <taxon>Cyclopteridae</taxon>
        <taxon>Cyclopterus</taxon>
    </lineage>
</organism>
<comment type="caution">
    <text evidence="6">Lacks conserved residue(s) required for the propagation of feature annotation.</text>
</comment>
<evidence type="ECO:0000259" key="9">
    <source>
        <dbReference type="PROSITE" id="PS51150"/>
    </source>
</evidence>
<dbReference type="GO" id="GO:0007218">
    <property type="term" value="P:neuropeptide signaling pathway"/>
    <property type="evidence" value="ECO:0007669"/>
    <property type="project" value="TreeGrafter"/>
</dbReference>
<dbReference type="Pfam" id="PF05039">
    <property type="entry name" value="Agouti"/>
    <property type="match status" value="1"/>
</dbReference>
<evidence type="ECO:0000256" key="3">
    <source>
        <dbReference type="ARBA" id="ARBA00022729"/>
    </source>
</evidence>
<dbReference type="GeneTree" id="ENSGT00520000062345"/>
<dbReference type="SMART" id="SM00792">
    <property type="entry name" value="Agouti"/>
    <property type="match status" value="1"/>
</dbReference>
<evidence type="ECO:0000256" key="6">
    <source>
        <dbReference type="PROSITE-ProRule" id="PRU00494"/>
    </source>
</evidence>
<dbReference type="PROSITE" id="PS51150">
    <property type="entry name" value="AGOUTI_2"/>
    <property type="match status" value="1"/>
</dbReference>
<dbReference type="Gene3D" id="4.10.760.10">
    <property type="entry name" value="Agouti domain"/>
    <property type="match status" value="1"/>
</dbReference>
<feature type="signal peptide" evidence="8">
    <location>
        <begin position="1"/>
        <end position="19"/>
    </location>
</feature>
<dbReference type="SUPFAM" id="SSF57055">
    <property type="entry name" value="Agouti-related protein"/>
    <property type="match status" value="1"/>
</dbReference>
<reference evidence="10" key="2">
    <citation type="submission" date="2025-09" db="UniProtKB">
        <authorList>
            <consortium name="Ensembl"/>
        </authorList>
    </citation>
    <scope>IDENTIFICATION</scope>
</reference>
<dbReference type="Proteomes" id="UP000694565">
    <property type="component" value="Unplaced"/>
</dbReference>
<keyword evidence="3 8" id="KW-0732">Signal</keyword>
<evidence type="ECO:0000256" key="8">
    <source>
        <dbReference type="SAM" id="SignalP"/>
    </source>
</evidence>
<evidence type="ECO:0000313" key="11">
    <source>
        <dbReference type="Proteomes" id="UP000694565"/>
    </source>
</evidence>
<dbReference type="GO" id="GO:2000253">
    <property type="term" value="P:positive regulation of feeding behavior"/>
    <property type="evidence" value="ECO:0007669"/>
    <property type="project" value="TreeGrafter"/>
</dbReference>
<feature type="disulfide bond" evidence="6">
    <location>
        <begin position="112"/>
        <end position="130"/>
    </location>
</feature>
<feature type="domain" description="Agouti" evidence="9">
    <location>
        <begin position="99"/>
        <end position="133"/>
    </location>
</feature>
<accession>A0A8C2ZTQ8</accession>
<evidence type="ECO:0000256" key="2">
    <source>
        <dbReference type="ARBA" id="ARBA00022525"/>
    </source>
</evidence>
<comment type="subcellular location">
    <subcellularLocation>
        <location evidence="1">Secreted</location>
    </subcellularLocation>
</comment>
<dbReference type="GO" id="GO:0005615">
    <property type="term" value="C:extracellular space"/>
    <property type="evidence" value="ECO:0007669"/>
    <property type="project" value="TreeGrafter"/>
</dbReference>
<dbReference type="PANTHER" id="PTHR16551:SF5">
    <property type="entry name" value="AGOUTI-RELATED PEPTIDE 2"/>
    <property type="match status" value="1"/>
</dbReference>
<dbReference type="GO" id="GO:0005184">
    <property type="term" value="F:neuropeptide hormone activity"/>
    <property type="evidence" value="ECO:0007669"/>
    <property type="project" value="TreeGrafter"/>
</dbReference>
<keyword evidence="11" id="KW-1185">Reference proteome</keyword>
<dbReference type="InterPro" id="IPR036836">
    <property type="entry name" value="Agouti_dom_sf"/>
</dbReference>